<feature type="region of interest" description="Disordered" evidence="1">
    <location>
        <begin position="342"/>
        <end position="372"/>
    </location>
</feature>
<evidence type="ECO:0000313" key="4">
    <source>
        <dbReference type="Proteomes" id="UP000231019"/>
    </source>
</evidence>
<sequence length="475" mass="55502">MSEQNEKTALEKLPVNIREISQTQHIILRLEQLQRMVIKEPKRFHELDSDRSLNHIRSEVKELQSRLRITAVQEVMFELKVLNEATDLLSNWEEEKELADVLIADRHTREMLMLRNRDELDYPGLLQLADDVRQVRLKMFNKYKGYFSSLLQDNEEKRKLVERQLQQTHPKIIEYQEKSEQIQKIHGLVLGYHQAAMNALVGGLGILTAMSFGAWWFWKWWGLFPGLFFGYIAFSNISHHHAYVTGKSMEHLYEFLKERYEMKNVRPFFKYEDEKEKDKPTHFDCSRGESLGRFLHKDLLIYQQAFNVQERRKEEFVNYLTYLDGRTSWVREQHDRMERLEKLRKGDKLPERNTKNLPPAPPPLPPVAEPETPNLATALGLRSLSTEQETKASDSEVLENAPGALPDFPEEEFLPIPTPKPEQFAQIPPPPAEKVEKPNPKAEKAKPKFQPKPIKVLRKASKTPSVESPPPPEEV</sequence>
<evidence type="ECO:0000256" key="1">
    <source>
        <dbReference type="SAM" id="MobiDB-lite"/>
    </source>
</evidence>
<proteinExistence type="predicted"/>
<comment type="caution">
    <text evidence="3">The sequence shown here is derived from an EMBL/GenBank/DDBJ whole genome shotgun (WGS) entry which is preliminary data.</text>
</comment>
<feature type="compositionally biased region" description="Basic and acidic residues" evidence="1">
    <location>
        <begin position="433"/>
        <end position="446"/>
    </location>
</feature>
<dbReference type="Proteomes" id="UP000231019">
    <property type="component" value="Unassembled WGS sequence"/>
</dbReference>
<accession>A0A2M7FYL8</accession>
<dbReference type="AlphaFoldDB" id="A0A2M7FYL8"/>
<keyword evidence="2" id="KW-1133">Transmembrane helix</keyword>
<keyword evidence="2" id="KW-0812">Transmembrane</keyword>
<name>A0A2M7FYL8_9BACT</name>
<reference evidence="3 4" key="1">
    <citation type="submission" date="2017-09" db="EMBL/GenBank/DDBJ databases">
        <title>Depth-based differentiation of microbial function through sediment-hosted aquifers and enrichment of novel symbionts in the deep terrestrial subsurface.</title>
        <authorList>
            <person name="Probst A.J."/>
            <person name="Ladd B."/>
            <person name="Jarett J.K."/>
            <person name="Geller-Mcgrath D.E."/>
            <person name="Sieber C.M."/>
            <person name="Emerson J.B."/>
            <person name="Anantharaman K."/>
            <person name="Thomas B.C."/>
            <person name="Malmstrom R."/>
            <person name="Stieglmeier M."/>
            <person name="Klingl A."/>
            <person name="Woyke T."/>
            <person name="Ryan C.M."/>
            <person name="Banfield J.F."/>
        </authorList>
    </citation>
    <scope>NUCLEOTIDE SEQUENCE [LARGE SCALE GENOMIC DNA]</scope>
    <source>
        <strain evidence="3">CG17_big_fil_post_rev_8_21_14_2_50_48_46</strain>
    </source>
</reference>
<evidence type="ECO:0000256" key="2">
    <source>
        <dbReference type="SAM" id="Phobius"/>
    </source>
</evidence>
<gene>
    <name evidence="3" type="ORF">COW36_23085</name>
</gene>
<organism evidence="3 4">
    <name type="scientific">bacterium (Candidatus Blackallbacteria) CG17_big_fil_post_rev_8_21_14_2_50_48_46</name>
    <dbReference type="NCBI Taxonomy" id="2014261"/>
    <lineage>
        <taxon>Bacteria</taxon>
        <taxon>Candidatus Blackallbacteria</taxon>
    </lineage>
</organism>
<feature type="compositionally biased region" description="Basic and acidic residues" evidence="1">
    <location>
        <begin position="342"/>
        <end position="354"/>
    </location>
</feature>
<feature type="compositionally biased region" description="Pro residues" evidence="1">
    <location>
        <begin position="358"/>
        <end position="368"/>
    </location>
</feature>
<feature type="transmembrane region" description="Helical" evidence="2">
    <location>
        <begin position="195"/>
        <end position="218"/>
    </location>
</feature>
<feature type="region of interest" description="Disordered" evidence="1">
    <location>
        <begin position="385"/>
        <end position="475"/>
    </location>
</feature>
<keyword evidence="2" id="KW-0472">Membrane</keyword>
<evidence type="ECO:0000313" key="3">
    <source>
        <dbReference type="EMBL" id="PIW14136.1"/>
    </source>
</evidence>
<dbReference type="EMBL" id="PFFQ01000064">
    <property type="protein sequence ID" value="PIW14136.1"/>
    <property type="molecule type" value="Genomic_DNA"/>
</dbReference>
<protein>
    <submittedName>
        <fullName evidence="3">Uncharacterized protein</fullName>
    </submittedName>
</protein>